<dbReference type="AlphaFoldDB" id="A0A841R7T6"/>
<dbReference type="InterPro" id="IPR001451">
    <property type="entry name" value="Hexapep"/>
</dbReference>
<dbReference type="GO" id="GO:0005829">
    <property type="term" value="C:cytosol"/>
    <property type="evidence" value="ECO:0007669"/>
    <property type="project" value="TreeGrafter"/>
</dbReference>
<dbReference type="RefSeq" id="WP_184744274.1">
    <property type="nucleotide sequence ID" value="NZ_JACHGJ010000001.1"/>
</dbReference>
<dbReference type="CDD" id="cd04647">
    <property type="entry name" value="LbH_MAT_like"/>
    <property type="match status" value="1"/>
</dbReference>
<dbReference type="GO" id="GO:0008374">
    <property type="term" value="F:O-acyltransferase activity"/>
    <property type="evidence" value="ECO:0007669"/>
    <property type="project" value="TreeGrafter"/>
</dbReference>
<dbReference type="Proteomes" id="UP000587760">
    <property type="component" value="Unassembled WGS sequence"/>
</dbReference>
<accession>A0A841R7T6</accession>
<sequence>MSRLVNKVKKKIREPLGHFFLSLTNIIWGNSKVANFYIRPFVLSLAGVKIGSNCVIMKIDINGVFSNLRIGKNTWINRNVLIECHGNVSIGNHVGIGPNFTVISSTHDIGHNYSRCGEEILYQSVAIGDGVWIGANCFVGPNTTIEDGCVLSSGSILQKSIPKNSIVAGNPARIISHIDGEIIKID</sequence>
<dbReference type="PANTHER" id="PTHR23416">
    <property type="entry name" value="SIALIC ACID SYNTHASE-RELATED"/>
    <property type="match status" value="1"/>
</dbReference>
<evidence type="ECO:0000256" key="2">
    <source>
        <dbReference type="ARBA" id="ARBA00022679"/>
    </source>
</evidence>
<keyword evidence="4" id="KW-1185">Reference proteome</keyword>
<evidence type="ECO:0000313" key="4">
    <source>
        <dbReference type="Proteomes" id="UP000587760"/>
    </source>
</evidence>
<reference evidence="3 4" key="1">
    <citation type="submission" date="2020-08" db="EMBL/GenBank/DDBJ databases">
        <title>Genomic Encyclopedia of Type Strains, Phase IV (KMG-IV): sequencing the most valuable type-strain genomes for metagenomic binning, comparative biology and taxonomic classification.</title>
        <authorList>
            <person name="Goeker M."/>
        </authorList>
    </citation>
    <scope>NUCLEOTIDE SEQUENCE [LARGE SCALE GENOMIC DNA]</scope>
    <source>
        <strain evidence="3 4">DSM 2461</strain>
    </source>
</reference>
<protein>
    <submittedName>
        <fullName evidence="3">Acetyltransferase-like isoleucine patch superfamily enzyme</fullName>
    </submittedName>
</protein>
<dbReference type="InterPro" id="IPR011004">
    <property type="entry name" value="Trimer_LpxA-like_sf"/>
</dbReference>
<proteinExistence type="inferred from homology"/>
<dbReference type="Pfam" id="PF00132">
    <property type="entry name" value="Hexapep"/>
    <property type="match status" value="1"/>
</dbReference>
<keyword evidence="2 3" id="KW-0808">Transferase</keyword>
<evidence type="ECO:0000313" key="3">
    <source>
        <dbReference type="EMBL" id="MBB6479257.1"/>
    </source>
</evidence>
<comment type="caution">
    <text evidence="3">The sequence shown here is derived from an EMBL/GenBank/DDBJ whole genome shotgun (WGS) entry which is preliminary data.</text>
</comment>
<organism evidence="3 4">
    <name type="scientific">Spirochaeta isovalerica</name>
    <dbReference type="NCBI Taxonomy" id="150"/>
    <lineage>
        <taxon>Bacteria</taxon>
        <taxon>Pseudomonadati</taxon>
        <taxon>Spirochaetota</taxon>
        <taxon>Spirochaetia</taxon>
        <taxon>Spirochaetales</taxon>
        <taxon>Spirochaetaceae</taxon>
        <taxon>Spirochaeta</taxon>
    </lineage>
</organism>
<dbReference type="SUPFAM" id="SSF51161">
    <property type="entry name" value="Trimeric LpxA-like enzymes"/>
    <property type="match status" value="1"/>
</dbReference>
<comment type="similarity">
    <text evidence="1">Belongs to the transferase hexapeptide repeat family.</text>
</comment>
<gene>
    <name evidence="3" type="ORF">HNR50_000890</name>
</gene>
<dbReference type="InterPro" id="IPR051159">
    <property type="entry name" value="Hexapeptide_acetyltransf"/>
</dbReference>
<dbReference type="Gene3D" id="2.160.10.10">
    <property type="entry name" value="Hexapeptide repeat proteins"/>
    <property type="match status" value="1"/>
</dbReference>
<name>A0A841R7T6_9SPIO</name>
<dbReference type="PANTHER" id="PTHR23416:SF23">
    <property type="entry name" value="ACETYLTRANSFERASE C18B11.09C-RELATED"/>
    <property type="match status" value="1"/>
</dbReference>
<dbReference type="EMBL" id="JACHGJ010000001">
    <property type="protein sequence ID" value="MBB6479257.1"/>
    <property type="molecule type" value="Genomic_DNA"/>
</dbReference>
<evidence type="ECO:0000256" key="1">
    <source>
        <dbReference type="ARBA" id="ARBA00007274"/>
    </source>
</evidence>